<dbReference type="Pfam" id="PF02590">
    <property type="entry name" value="SPOUT_MTase"/>
    <property type="match status" value="1"/>
</dbReference>
<dbReference type="EMBL" id="LCRX01000003">
    <property type="protein sequence ID" value="KKW42796.1"/>
    <property type="molecule type" value="Genomic_DNA"/>
</dbReference>
<dbReference type="PANTHER" id="PTHR33603:SF1">
    <property type="entry name" value="RIBOSOMAL RNA LARGE SUBUNIT METHYLTRANSFERASE H"/>
    <property type="match status" value="1"/>
</dbReference>
<feature type="binding site" evidence="5">
    <location>
        <position position="74"/>
    </location>
    <ligand>
        <name>S-adenosyl-L-methionine</name>
        <dbReference type="ChEBI" id="CHEBI:59789"/>
    </ligand>
</feature>
<feature type="binding site" evidence="5">
    <location>
        <begin position="124"/>
        <end position="129"/>
    </location>
    <ligand>
        <name>S-adenosyl-L-methionine</name>
        <dbReference type="ChEBI" id="CHEBI:59789"/>
    </ligand>
</feature>
<dbReference type="GO" id="GO:0005737">
    <property type="term" value="C:cytoplasm"/>
    <property type="evidence" value="ECO:0007669"/>
    <property type="project" value="UniProtKB-SubCell"/>
</dbReference>
<dbReference type="SUPFAM" id="SSF75217">
    <property type="entry name" value="alpha/beta knot"/>
    <property type="match status" value="1"/>
</dbReference>
<sequence>MLNLRLIVIGKYKETYWKQAEAEYLKRLKPYARLVIHEIAEEPFRNAAERERIQIKEAEKIQKLVPDGSFTIALHERGRGYTSRELADFLSSLSLRGETLTFIIGGPLGLHENLLKTAGCQLSLSPLTFPHQMARVALLEQLYRAATILNGKTYHY</sequence>
<evidence type="ECO:0000256" key="4">
    <source>
        <dbReference type="ARBA" id="ARBA00038303"/>
    </source>
</evidence>
<comment type="function">
    <text evidence="5">Specifically methylates the pseudouridine at position 1915 (m3Psi1915) in 23S rRNA.</text>
</comment>
<comment type="subunit">
    <text evidence="5">Homodimer.</text>
</comment>
<keyword evidence="5" id="KW-0698">rRNA processing</keyword>
<evidence type="ECO:0000256" key="1">
    <source>
        <dbReference type="ARBA" id="ARBA00022603"/>
    </source>
</evidence>
<name>A0A0G1YHT6_9BACT</name>
<keyword evidence="1 5" id="KW-0489">Methyltransferase</keyword>
<dbReference type="InterPro" id="IPR029028">
    <property type="entry name" value="Alpha/beta_knot_MTases"/>
</dbReference>
<gene>
    <name evidence="5" type="primary">rlmH</name>
    <name evidence="6" type="ORF">UY92_C0003G0002</name>
</gene>
<proteinExistence type="inferred from homology"/>
<comment type="catalytic activity">
    <reaction evidence="5">
        <text>pseudouridine(1915) in 23S rRNA + S-adenosyl-L-methionine = N(3)-methylpseudouridine(1915) in 23S rRNA + S-adenosyl-L-homocysteine + H(+)</text>
        <dbReference type="Rhea" id="RHEA:42752"/>
        <dbReference type="Rhea" id="RHEA-COMP:10221"/>
        <dbReference type="Rhea" id="RHEA-COMP:10222"/>
        <dbReference type="ChEBI" id="CHEBI:15378"/>
        <dbReference type="ChEBI" id="CHEBI:57856"/>
        <dbReference type="ChEBI" id="CHEBI:59789"/>
        <dbReference type="ChEBI" id="CHEBI:65314"/>
        <dbReference type="ChEBI" id="CHEBI:74486"/>
        <dbReference type="EC" id="2.1.1.177"/>
    </reaction>
</comment>
<dbReference type="PIRSF" id="PIRSF004505">
    <property type="entry name" value="MT_bac"/>
    <property type="match status" value="1"/>
</dbReference>
<dbReference type="PANTHER" id="PTHR33603">
    <property type="entry name" value="METHYLTRANSFERASE"/>
    <property type="match status" value="1"/>
</dbReference>
<keyword evidence="3 5" id="KW-0949">S-adenosyl-L-methionine</keyword>
<dbReference type="GO" id="GO:0070038">
    <property type="term" value="F:rRNA (pseudouridine-N3-)-methyltransferase activity"/>
    <property type="evidence" value="ECO:0007669"/>
    <property type="project" value="UniProtKB-UniRule"/>
</dbReference>
<comment type="similarity">
    <text evidence="4 5">Belongs to the RNA methyltransferase RlmH family.</text>
</comment>
<dbReference type="AlphaFoldDB" id="A0A0G1YHT6"/>
<accession>A0A0G1YHT6</accession>
<dbReference type="EC" id="2.1.1.177" evidence="5"/>
<comment type="subcellular location">
    <subcellularLocation>
        <location evidence="5">Cytoplasm</location>
    </subcellularLocation>
</comment>
<dbReference type="CDD" id="cd18081">
    <property type="entry name" value="RlmH-like"/>
    <property type="match status" value="1"/>
</dbReference>
<dbReference type="InterPro" id="IPR003742">
    <property type="entry name" value="RlmH-like"/>
</dbReference>
<dbReference type="Proteomes" id="UP000033870">
    <property type="component" value="Unassembled WGS sequence"/>
</dbReference>
<evidence type="ECO:0000313" key="6">
    <source>
        <dbReference type="EMBL" id="KKW42796.1"/>
    </source>
</evidence>
<evidence type="ECO:0000313" key="7">
    <source>
        <dbReference type="Proteomes" id="UP000033870"/>
    </source>
</evidence>
<evidence type="ECO:0000256" key="2">
    <source>
        <dbReference type="ARBA" id="ARBA00022679"/>
    </source>
</evidence>
<dbReference type="Gene3D" id="3.40.1280.10">
    <property type="match status" value="1"/>
</dbReference>
<protein>
    <recommendedName>
        <fullName evidence="5">Ribosomal RNA large subunit methyltransferase H</fullName>
        <ecNumber evidence="5">2.1.1.177</ecNumber>
    </recommendedName>
    <alternativeName>
        <fullName evidence="5">23S rRNA (pseudouridine1915-N3)-methyltransferase</fullName>
    </alternativeName>
    <alternativeName>
        <fullName evidence="5">23S rRNA m3Psi1915 methyltransferase</fullName>
    </alternativeName>
    <alternativeName>
        <fullName evidence="5">rRNA (pseudouridine-N3-)-methyltransferase RlmH</fullName>
    </alternativeName>
</protein>
<keyword evidence="2 5" id="KW-0808">Transferase</keyword>
<evidence type="ECO:0000256" key="3">
    <source>
        <dbReference type="ARBA" id="ARBA00022691"/>
    </source>
</evidence>
<feature type="binding site" evidence="5">
    <location>
        <position position="105"/>
    </location>
    <ligand>
        <name>S-adenosyl-L-methionine</name>
        <dbReference type="ChEBI" id="CHEBI:59789"/>
    </ligand>
</feature>
<dbReference type="InterPro" id="IPR029026">
    <property type="entry name" value="tRNA_m1G_MTases_N"/>
</dbReference>
<dbReference type="HAMAP" id="MF_00658">
    <property type="entry name" value="23SrRNA_methyltr_H"/>
    <property type="match status" value="1"/>
</dbReference>
<evidence type="ECO:0000256" key="5">
    <source>
        <dbReference type="HAMAP-Rule" id="MF_00658"/>
    </source>
</evidence>
<dbReference type="STRING" id="1619044.UY92_C0003G0002"/>
<keyword evidence="5" id="KW-0963">Cytoplasm</keyword>
<comment type="caution">
    <text evidence="6">The sequence shown here is derived from an EMBL/GenBank/DDBJ whole genome shotgun (WGS) entry which is preliminary data.</text>
</comment>
<dbReference type="PATRIC" id="fig|1619044.3.peg.202"/>
<organism evidence="6 7">
    <name type="scientific">Candidatus Magasanikbacteria bacterium GW2011_GWA2_56_11</name>
    <dbReference type="NCBI Taxonomy" id="1619044"/>
    <lineage>
        <taxon>Bacteria</taxon>
        <taxon>Candidatus Magasanikiibacteriota</taxon>
    </lineage>
</organism>
<reference evidence="6 7" key="1">
    <citation type="journal article" date="2015" name="Nature">
        <title>rRNA introns, odd ribosomes, and small enigmatic genomes across a large radiation of phyla.</title>
        <authorList>
            <person name="Brown C.T."/>
            <person name="Hug L.A."/>
            <person name="Thomas B.C."/>
            <person name="Sharon I."/>
            <person name="Castelle C.J."/>
            <person name="Singh A."/>
            <person name="Wilkins M.J."/>
            <person name="Williams K.H."/>
            <person name="Banfield J.F."/>
        </authorList>
    </citation>
    <scope>NUCLEOTIDE SEQUENCE [LARGE SCALE GENOMIC DNA]</scope>
</reference>